<feature type="non-terminal residue" evidence="1">
    <location>
        <position position="129"/>
    </location>
</feature>
<reference evidence="1" key="1">
    <citation type="submission" date="2016-05" db="EMBL/GenBank/DDBJ databases">
        <authorList>
            <person name="Lavstsen T."/>
            <person name="Jespersen J.S."/>
        </authorList>
    </citation>
    <scope>NUCLEOTIDE SEQUENCE</scope>
    <source>
        <tissue evidence="1">Brain</tissue>
    </source>
</reference>
<proteinExistence type="predicted"/>
<organism evidence="1">
    <name type="scientific">Nothobranchius kuhntae</name>
    <name type="common">Beira killifish</name>
    <dbReference type="NCBI Taxonomy" id="321403"/>
    <lineage>
        <taxon>Eukaryota</taxon>
        <taxon>Metazoa</taxon>
        <taxon>Chordata</taxon>
        <taxon>Craniata</taxon>
        <taxon>Vertebrata</taxon>
        <taxon>Euteleostomi</taxon>
        <taxon>Actinopterygii</taxon>
        <taxon>Neopterygii</taxon>
        <taxon>Teleostei</taxon>
        <taxon>Neoteleostei</taxon>
        <taxon>Acanthomorphata</taxon>
        <taxon>Ovalentaria</taxon>
        <taxon>Atherinomorphae</taxon>
        <taxon>Cyprinodontiformes</taxon>
        <taxon>Nothobranchiidae</taxon>
        <taxon>Nothobranchius</taxon>
    </lineage>
</organism>
<accession>A0A1A8KKL0</accession>
<protein>
    <submittedName>
        <fullName evidence="1">Acyl-CoA synthetase family member 3</fullName>
    </submittedName>
</protein>
<name>A0A1A8KKL0_NOTKU</name>
<evidence type="ECO:0000313" key="1">
    <source>
        <dbReference type="EMBL" id="SBR32935.1"/>
    </source>
</evidence>
<gene>
    <name evidence="1" type="primary">CR848706.1</name>
</gene>
<dbReference type="AlphaFoldDB" id="A0A1A8KKL0"/>
<reference evidence="1" key="2">
    <citation type="submission" date="2016-06" db="EMBL/GenBank/DDBJ databases">
        <title>The genome of a short-lived fish provides insights into sex chromosome evolution and the genetic control of aging.</title>
        <authorList>
            <person name="Reichwald K."/>
            <person name="Felder M."/>
            <person name="Petzold A."/>
            <person name="Koch P."/>
            <person name="Groth M."/>
            <person name="Platzer M."/>
        </authorList>
    </citation>
    <scope>NUCLEOTIDE SEQUENCE</scope>
    <source>
        <tissue evidence="1">Brain</tissue>
    </source>
</reference>
<sequence>KICVSAIVDGPFSGSRRSAGHLLHIYPQLTVFPGVFSTKNVVERLKSEAASTKRYLLWCFCGLSQRSSMTTASLRSRPGCPGKREQPAACYCQAGDRRSWAPAQGSYAAPLTCLTKHFNGSISPVQPTK</sequence>
<feature type="non-terminal residue" evidence="1">
    <location>
        <position position="1"/>
    </location>
</feature>
<dbReference type="EMBL" id="HAEE01012885">
    <property type="protein sequence ID" value="SBR32935.1"/>
    <property type="molecule type" value="Transcribed_RNA"/>
</dbReference>